<feature type="compositionally biased region" description="Polar residues" evidence="2">
    <location>
        <begin position="97"/>
        <end position="112"/>
    </location>
</feature>
<feature type="compositionally biased region" description="Polar residues" evidence="2">
    <location>
        <begin position="75"/>
        <end position="90"/>
    </location>
</feature>
<feature type="region of interest" description="Disordered" evidence="2">
    <location>
        <begin position="49"/>
        <end position="122"/>
    </location>
</feature>
<dbReference type="AlphaFoldDB" id="A0AAX3UET4"/>
<dbReference type="Proteomes" id="UP001242513">
    <property type="component" value="Chromosome"/>
</dbReference>
<protein>
    <submittedName>
        <fullName evidence="4">YSIRK-type signal peptide-containing protein</fullName>
    </submittedName>
</protein>
<evidence type="ECO:0000256" key="1">
    <source>
        <dbReference type="ARBA" id="ARBA00022729"/>
    </source>
</evidence>
<evidence type="ECO:0000313" key="5">
    <source>
        <dbReference type="Proteomes" id="UP001242513"/>
    </source>
</evidence>
<evidence type="ECO:0000313" key="4">
    <source>
        <dbReference type="EMBL" id="WGO86255.1"/>
    </source>
</evidence>
<gene>
    <name evidence="4" type="ORF">QEJ78_01865</name>
</gene>
<accession>A0AAX3UET4</accession>
<reference evidence="4" key="2">
    <citation type="submission" date="2023-04" db="EMBL/GenBank/DDBJ databases">
        <authorList>
            <person name="Wang Y."/>
        </authorList>
    </citation>
    <scope>NUCLEOTIDE SEQUENCE</scope>
    <source>
        <strain evidence="4">ZW18</strain>
    </source>
</reference>
<keyword evidence="1" id="KW-0732">Signal</keyword>
<dbReference type="EMBL" id="CP123735">
    <property type="protein sequence ID" value="WGO86255.1"/>
    <property type="molecule type" value="Genomic_DNA"/>
</dbReference>
<evidence type="ECO:0000259" key="3">
    <source>
        <dbReference type="Pfam" id="PF04650"/>
    </source>
</evidence>
<dbReference type="Pfam" id="PF04650">
    <property type="entry name" value="YSIRK_signal"/>
    <property type="match status" value="1"/>
</dbReference>
<sequence>MKHKNDLIFNNKFNGKPKFGFRKLTVGLAAVTLGTAFFLENGQLVQADTQNNPESVSQVKTKAKSQHPKADEVSNPASADFNKQTDTTLKSNDKAPATNNTLKASITDSTLNDNDKETSLDVKKSNHPYSAFFERKTVANETIKVTANKTDKDGNNTTPIDKQKNVSLMAGQDTVNITIKVTNPKLDNNSSLTINLPNAGKNKDFKIPYQKQIIPDKNDKKSTWTIVPSEDKQNGSSIVAKWSSPTMRQPQDLKLTLPVQGNSDFIKRDTNDQKFAIKVNDTSYTAFTADLKPYQEKVSKREILKGFLMGVKTFNSVNGSYAEKSNFSTADIKDFKLNENSKILQWGIYFNYSSQKNNTNLYSLINATFGTSFSSGQILIPSSIKVFEVPTGMAVDNNGYRHGVADYYHDPQDQTQNSTYYNQIATGQNQKPEFENLLKTNLTYVDSTTKKDHNGFKVSQKGPFKINGNNNYGKHAYFIQLDTFLGNATAIPNDSTTIAYTHTLNGTGEQIDHQTTSWTNKISGESDSNIDQQTKFINYQINHVYKNGSRLSNSPFDSTTATIKFLSKDNGKTWTKYSEDNGKTWKDISNNKIIIKPNASKQAAKKYTADFGQMIVTKNDQHFNLNSDHQLVINTASAQNEDKYVITIPYYVTEAAHVTFYDDTDNEPLDTYLSQHSQKTKIDDNYQKQDNNSTQQDISFKNADSVVSFLTNNHYIFNGVTGKGSTTNKKYSNISYGKFDNNENVDQTFVLHFIHNVKNEKKIASVKEHISYYYENGPKQG</sequence>
<reference evidence="4" key="1">
    <citation type="journal article" date="2022" name="Food Funct.">
        <title>Lactobacillus kefiranofaciens ZW18 from Kefir enhances the anti-tumor effect of anti-programmed cell death 1 (PD-1) immunotherapy by modulating the gut microbiota.</title>
        <authorList>
            <person name="Zhao J."/>
            <person name="Wang Y."/>
            <person name="Wang J."/>
            <person name="Lv M."/>
            <person name="Zhou C."/>
            <person name="Jia L."/>
            <person name="Geng W."/>
        </authorList>
    </citation>
    <scope>NUCLEOTIDE SEQUENCE</scope>
    <source>
        <strain evidence="4">ZW18</strain>
    </source>
</reference>
<dbReference type="RefSeq" id="WP_013854225.1">
    <property type="nucleotide sequence ID" value="NZ_CP123735.1"/>
</dbReference>
<name>A0AAX3UET4_9LACO</name>
<feature type="compositionally biased region" description="Polar residues" evidence="2">
    <location>
        <begin position="49"/>
        <end position="60"/>
    </location>
</feature>
<feature type="compositionally biased region" description="Basic and acidic residues" evidence="2">
    <location>
        <begin position="113"/>
        <end position="122"/>
    </location>
</feature>
<dbReference type="NCBIfam" id="TIGR01168">
    <property type="entry name" value="YSIRK_signal"/>
    <property type="match status" value="1"/>
</dbReference>
<organism evidence="4 5">
    <name type="scientific">Lactobacillus kefiranofaciens</name>
    <dbReference type="NCBI Taxonomy" id="267818"/>
    <lineage>
        <taxon>Bacteria</taxon>
        <taxon>Bacillati</taxon>
        <taxon>Bacillota</taxon>
        <taxon>Bacilli</taxon>
        <taxon>Lactobacillales</taxon>
        <taxon>Lactobacillaceae</taxon>
        <taxon>Lactobacillus</taxon>
    </lineage>
</organism>
<dbReference type="InterPro" id="IPR005877">
    <property type="entry name" value="YSIRK_signal_dom"/>
</dbReference>
<evidence type="ECO:0000256" key="2">
    <source>
        <dbReference type="SAM" id="MobiDB-lite"/>
    </source>
</evidence>
<proteinExistence type="predicted"/>
<feature type="domain" description="YSIRK Gram-positive signal peptide" evidence="3">
    <location>
        <begin position="17"/>
        <end position="39"/>
    </location>
</feature>